<protein>
    <recommendedName>
        <fullName evidence="2">J domain-containing protein</fullName>
    </recommendedName>
</protein>
<name>A0ABP0X7Y8_9BRYO</name>
<feature type="region of interest" description="Disordered" evidence="1">
    <location>
        <begin position="253"/>
        <end position="313"/>
    </location>
</feature>
<feature type="compositionally biased region" description="Low complexity" evidence="1">
    <location>
        <begin position="272"/>
        <end position="294"/>
    </location>
</feature>
<dbReference type="InterPro" id="IPR036869">
    <property type="entry name" value="J_dom_sf"/>
</dbReference>
<dbReference type="PROSITE" id="PS50076">
    <property type="entry name" value="DNAJ_2"/>
    <property type="match status" value="1"/>
</dbReference>
<evidence type="ECO:0000313" key="4">
    <source>
        <dbReference type="Proteomes" id="UP001497444"/>
    </source>
</evidence>
<sequence>MAQTFAPRQFIPQATVSSTSTPSRMCLNASSSHVELQSKKNAELGSIRTGGSCNNLSSRINLKQKMRKGRGSLEPVRASATTTSALAADQQHRSVLGVGPDATRQDIRQAYRRLALQFHPDVCKEKHYTSSFKDVNCAYEYLINTTTTTTTTSATTRSPDYYYSSGSSSYYCNQQQGPSRASSASMEQNYYSNCSTTTSSSSSFSEFGSMFYKSTIHKSPTTARGPGDGEDDPWADFLQSIVQGTFEESKHYSPVDYQNFPPADNVMDQQQSSCWTRSSSSSRVNSSSSSSSSSAHRRRSSAAAASSTLDGDW</sequence>
<feature type="domain" description="J" evidence="2">
    <location>
        <begin position="91"/>
        <end position="147"/>
    </location>
</feature>
<evidence type="ECO:0000259" key="2">
    <source>
        <dbReference type="PROSITE" id="PS50076"/>
    </source>
</evidence>
<keyword evidence="4" id="KW-1185">Reference proteome</keyword>
<gene>
    <name evidence="3" type="ORF">CSSPJE1EN1_LOCUS20702</name>
</gene>
<organism evidence="3 4">
    <name type="scientific">Sphagnum jensenii</name>
    <dbReference type="NCBI Taxonomy" id="128206"/>
    <lineage>
        <taxon>Eukaryota</taxon>
        <taxon>Viridiplantae</taxon>
        <taxon>Streptophyta</taxon>
        <taxon>Embryophyta</taxon>
        <taxon>Bryophyta</taxon>
        <taxon>Sphagnophytina</taxon>
        <taxon>Sphagnopsida</taxon>
        <taxon>Sphagnales</taxon>
        <taxon>Sphagnaceae</taxon>
        <taxon>Sphagnum</taxon>
    </lineage>
</organism>
<dbReference type="SUPFAM" id="SSF46565">
    <property type="entry name" value="Chaperone J-domain"/>
    <property type="match status" value="1"/>
</dbReference>
<accession>A0ABP0X7Y8</accession>
<reference evidence="3" key="1">
    <citation type="submission" date="2024-02" db="EMBL/GenBank/DDBJ databases">
        <authorList>
            <consortium name="ELIXIR-Norway"/>
            <consortium name="Elixir Norway"/>
        </authorList>
    </citation>
    <scope>NUCLEOTIDE SEQUENCE</scope>
</reference>
<proteinExistence type="predicted"/>
<dbReference type="Proteomes" id="UP001497444">
    <property type="component" value="Chromosome 6"/>
</dbReference>
<dbReference type="SMART" id="SM00271">
    <property type="entry name" value="DnaJ"/>
    <property type="match status" value="1"/>
</dbReference>
<dbReference type="EMBL" id="OZ020101">
    <property type="protein sequence ID" value="CAK9275224.1"/>
    <property type="molecule type" value="Genomic_DNA"/>
</dbReference>
<dbReference type="PRINTS" id="PR00625">
    <property type="entry name" value="JDOMAIN"/>
</dbReference>
<dbReference type="Pfam" id="PF00226">
    <property type="entry name" value="DnaJ"/>
    <property type="match status" value="1"/>
</dbReference>
<dbReference type="Gene3D" id="1.10.287.110">
    <property type="entry name" value="DnaJ domain"/>
    <property type="match status" value="1"/>
</dbReference>
<dbReference type="PANTHER" id="PTHR43096">
    <property type="entry name" value="DNAJ HOMOLOG 1, MITOCHONDRIAL-RELATED"/>
    <property type="match status" value="1"/>
</dbReference>
<evidence type="ECO:0000313" key="3">
    <source>
        <dbReference type="EMBL" id="CAK9275224.1"/>
    </source>
</evidence>
<dbReference type="InterPro" id="IPR001623">
    <property type="entry name" value="DnaJ_domain"/>
</dbReference>
<dbReference type="PANTHER" id="PTHR43096:SF58">
    <property type="entry name" value="CHAPERONE DNAJ-DOMAIN SUPERFAMILY PROTEIN"/>
    <property type="match status" value="1"/>
</dbReference>
<evidence type="ECO:0000256" key="1">
    <source>
        <dbReference type="SAM" id="MobiDB-lite"/>
    </source>
</evidence>
<dbReference type="CDD" id="cd06257">
    <property type="entry name" value="DnaJ"/>
    <property type="match status" value="1"/>
</dbReference>